<dbReference type="SUPFAM" id="SSF51905">
    <property type="entry name" value="FAD/NAD(P)-binding domain"/>
    <property type="match status" value="1"/>
</dbReference>
<dbReference type="EMBL" id="JACHIU010000001">
    <property type="protein sequence ID" value="MBB6473914.1"/>
    <property type="molecule type" value="Genomic_DNA"/>
</dbReference>
<dbReference type="PANTHER" id="PTHR42913:SF3">
    <property type="entry name" value="64 KDA MITOCHONDRIAL NADH DEHYDROGENASE (EUROFUNG)"/>
    <property type="match status" value="1"/>
</dbReference>
<comment type="similarity">
    <text evidence="2">Belongs to the NADH dehydrogenase family.</text>
</comment>
<dbReference type="PRINTS" id="PR00368">
    <property type="entry name" value="FADPNR"/>
</dbReference>
<dbReference type="RefSeq" id="WP_184981973.1">
    <property type="nucleotide sequence ID" value="NZ_BAAALO010000080.1"/>
</dbReference>
<gene>
    <name evidence="7" type="ORF">BJ992_003345</name>
</gene>
<dbReference type="InterPro" id="IPR051169">
    <property type="entry name" value="NADH-Q_oxidoreductase"/>
</dbReference>
<organism evidence="7 8">
    <name type="scientific">Sphaerisporangium rubeum</name>
    <dbReference type="NCBI Taxonomy" id="321317"/>
    <lineage>
        <taxon>Bacteria</taxon>
        <taxon>Bacillati</taxon>
        <taxon>Actinomycetota</taxon>
        <taxon>Actinomycetes</taxon>
        <taxon>Streptosporangiales</taxon>
        <taxon>Streptosporangiaceae</taxon>
        <taxon>Sphaerisporangium</taxon>
    </lineage>
</organism>
<keyword evidence="5" id="KW-0560">Oxidoreductase</keyword>
<dbReference type="GO" id="GO:0019646">
    <property type="term" value="P:aerobic electron transport chain"/>
    <property type="evidence" value="ECO:0007669"/>
    <property type="project" value="TreeGrafter"/>
</dbReference>
<comment type="cofactor">
    <cofactor evidence="1">
        <name>FAD</name>
        <dbReference type="ChEBI" id="CHEBI:57692"/>
    </cofactor>
</comment>
<dbReference type="Proteomes" id="UP000555564">
    <property type="component" value="Unassembled WGS sequence"/>
</dbReference>
<comment type="caution">
    <text evidence="7">The sequence shown here is derived from an EMBL/GenBank/DDBJ whole genome shotgun (WGS) entry which is preliminary data.</text>
</comment>
<evidence type="ECO:0000313" key="8">
    <source>
        <dbReference type="Proteomes" id="UP000555564"/>
    </source>
</evidence>
<keyword evidence="4" id="KW-0274">FAD</keyword>
<evidence type="ECO:0000313" key="7">
    <source>
        <dbReference type="EMBL" id="MBB6473914.1"/>
    </source>
</evidence>
<sequence length="372" mass="39213">MTHHIVVIGAGYSGVIAANLTARLTGARVTLVNENDGFVERVRLHQLAAGQVLRDLPLADVLEPRVEPVIDRVTALDPEARTVRLGRSGRDVAYDTLVYALGSRADMASVPGVAEHAFTVAGPAEAVRLRDHLAAGAAGGVLAVAGGGLTGIEAAAELAETYPGLKVRLVTDGVAGAGLSPYARRHLRATFTRLGVEVRENARVAEVRADGLVLDDGEHIAAGTVVWTAGFTVPALAREAGLAVDGRGRVIVDGTLRSVSHPDVLAVGDAAALRTEDGKELRMACATGIPSAQQAARAIAARLAGREPRPLRFRYFNQCVSLGRRDGIVQFVRTDDTPRRAALTGRVAARYKEAIVKGTVYGLRHPSMPTYL</sequence>
<dbReference type="InterPro" id="IPR036188">
    <property type="entry name" value="FAD/NAD-bd_sf"/>
</dbReference>
<evidence type="ECO:0000256" key="3">
    <source>
        <dbReference type="ARBA" id="ARBA00022630"/>
    </source>
</evidence>
<dbReference type="PANTHER" id="PTHR42913">
    <property type="entry name" value="APOPTOSIS-INDUCING FACTOR 1"/>
    <property type="match status" value="1"/>
</dbReference>
<proteinExistence type="inferred from homology"/>
<dbReference type="Gene3D" id="3.50.50.100">
    <property type="match status" value="1"/>
</dbReference>
<reference evidence="7 8" key="1">
    <citation type="submission" date="2020-08" db="EMBL/GenBank/DDBJ databases">
        <title>Sequencing the genomes of 1000 actinobacteria strains.</title>
        <authorList>
            <person name="Klenk H.-P."/>
        </authorList>
    </citation>
    <scope>NUCLEOTIDE SEQUENCE [LARGE SCALE GENOMIC DNA]</scope>
    <source>
        <strain evidence="7 8">DSM 44936</strain>
    </source>
</reference>
<dbReference type="Pfam" id="PF07992">
    <property type="entry name" value="Pyr_redox_2"/>
    <property type="match status" value="1"/>
</dbReference>
<dbReference type="GO" id="GO:0003955">
    <property type="term" value="F:NAD(P)H dehydrogenase (quinone) activity"/>
    <property type="evidence" value="ECO:0007669"/>
    <property type="project" value="TreeGrafter"/>
</dbReference>
<evidence type="ECO:0000256" key="1">
    <source>
        <dbReference type="ARBA" id="ARBA00001974"/>
    </source>
</evidence>
<name>A0A7X0M8C4_9ACTN</name>
<keyword evidence="8" id="KW-1185">Reference proteome</keyword>
<protein>
    <submittedName>
        <fullName evidence="7">NADH dehydrogenase FAD-containing subunit</fullName>
    </submittedName>
</protein>
<feature type="domain" description="FAD/NAD(P)-binding" evidence="6">
    <location>
        <begin position="4"/>
        <end position="296"/>
    </location>
</feature>
<dbReference type="PRINTS" id="PR00469">
    <property type="entry name" value="PNDRDTASEII"/>
</dbReference>
<keyword evidence="3" id="KW-0285">Flavoprotein</keyword>
<evidence type="ECO:0000256" key="2">
    <source>
        <dbReference type="ARBA" id="ARBA00005272"/>
    </source>
</evidence>
<accession>A0A7X0M8C4</accession>
<evidence type="ECO:0000256" key="4">
    <source>
        <dbReference type="ARBA" id="ARBA00022827"/>
    </source>
</evidence>
<evidence type="ECO:0000256" key="5">
    <source>
        <dbReference type="ARBA" id="ARBA00023002"/>
    </source>
</evidence>
<dbReference type="AlphaFoldDB" id="A0A7X0M8C4"/>
<dbReference type="InterPro" id="IPR023753">
    <property type="entry name" value="FAD/NAD-binding_dom"/>
</dbReference>
<evidence type="ECO:0000259" key="6">
    <source>
        <dbReference type="Pfam" id="PF07992"/>
    </source>
</evidence>